<dbReference type="InterPro" id="IPR017941">
    <property type="entry name" value="Rieske_2Fe-2S"/>
</dbReference>
<evidence type="ECO:0000256" key="3">
    <source>
        <dbReference type="ARBA" id="ARBA00023002"/>
    </source>
</evidence>
<reference evidence="8" key="1">
    <citation type="submission" date="2019-09" db="EMBL/GenBank/DDBJ databases">
        <title>Characterisation of the sponge microbiome using genome-centric metagenomics.</title>
        <authorList>
            <person name="Engelberts J.P."/>
            <person name="Robbins S.J."/>
            <person name="De Goeij J.M."/>
            <person name="Aranda M."/>
            <person name="Bell S.C."/>
            <person name="Webster N.S."/>
        </authorList>
    </citation>
    <scope>NUCLEOTIDE SEQUENCE</scope>
    <source>
        <strain evidence="8">SB0664_bin_27</strain>
    </source>
</reference>
<dbReference type="AlphaFoldDB" id="A0A6B0YWP5"/>
<dbReference type="PROSITE" id="PS51296">
    <property type="entry name" value="RIESKE"/>
    <property type="match status" value="1"/>
</dbReference>
<keyword evidence="1" id="KW-0001">2Fe-2S</keyword>
<evidence type="ECO:0000259" key="7">
    <source>
        <dbReference type="PROSITE" id="PS51296"/>
    </source>
</evidence>
<keyword evidence="4" id="KW-0408">Iron</keyword>
<dbReference type="GO" id="GO:0004497">
    <property type="term" value="F:monooxygenase activity"/>
    <property type="evidence" value="ECO:0007669"/>
    <property type="project" value="UniProtKB-ARBA"/>
</dbReference>
<comment type="caution">
    <text evidence="8">The sequence shown here is derived from an EMBL/GenBank/DDBJ whole genome shotgun (WGS) entry which is preliminary data.</text>
</comment>
<dbReference type="GO" id="GO:0046872">
    <property type="term" value="F:metal ion binding"/>
    <property type="evidence" value="ECO:0007669"/>
    <property type="project" value="UniProtKB-KW"/>
</dbReference>
<sequence length="51" mass="6147">GMTYTREGEILKCPWHQWEFDIKTGQALYDPNLRVRTYRVEVENEQVVLYA</sequence>
<accession>A0A6B0YWP5</accession>
<proteinExistence type="predicted"/>
<feature type="non-terminal residue" evidence="8">
    <location>
        <position position="1"/>
    </location>
</feature>
<evidence type="ECO:0000313" key="8">
    <source>
        <dbReference type="EMBL" id="MXY94172.1"/>
    </source>
</evidence>
<evidence type="ECO:0000256" key="1">
    <source>
        <dbReference type="ARBA" id="ARBA00022714"/>
    </source>
</evidence>
<dbReference type="GO" id="GO:0042128">
    <property type="term" value="P:nitrate assimilation"/>
    <property type="evidence" value="ECO:0007669"/>
    <property type="project" value="UniProtKB-KW"/>
</dbReference>
<name>A0A6B0YWP5_9CHLR</name>
<feature type="domain" description="Rieske" evidence="7">
    <location>
        <begin position="1"/>
        <end position="49"/>
    </location>
</feature>
<dbReference type="GO" id="GO:0016705">
    <property type="term" value="F:oxidoreductase activity, acting on paired donors, with incorporation or reduction of molecular oxygen"/>
    <property type="evidence" value="ECO:0007669"/>
    <property type="project" value="UniProtKB-ARBA"/>
</dbReference>
<evidence type="ECO:0000256" key="4">
    <source>
        <dbReference type="ARBA" id="ARBA00023004"/>
    </source>
</evidence>
<keyword evidence="2" id="KW-0479">Metal-binding</keyword>
<dbReference type="Pfam" id="PF13806">
    <property type="entry name" value="Rieske_2"/>
    <property type="match status" value="1"/>
</dbReference>
<dbReference type="EMBL" id="VXRG01000102">
    <property type="protein sequence ID" value="MXY94172.1"/>
    <property type="molecule type" value="Genomic_DNA"/>
</dbReference>
<evidence type="ECO:0000256" key="6">
    <source>
        <dbReference type="ARBA" id="ARBA00023063"/>
    </source>
</evidence>
<keyword evidence="6" id="KW-0534">Nitrate assimilation</keyword>
<dbReference type="CDD" id="cd03467">
    <property type="entry name" value="Rieske"/>
    <property type="match status" value="1"/>
</dbReference>
<keyword evidence="3" id="KW-0560">Oxidoreductase</keyword>
<gene>
    <name evidence="8" type="ORF">F4Y42_12085</name>
</gene>
<dbReference type="Gene3D" id="2.102.10.10">
    <property type="entry name" value="Rieske [2Fe-2S] iron-sulphur domain"/>
    <property type="match status" value="1"/>
</dbReference>
<dbReference type="InterPro" id="IPR036922">
    <property type="entry name" value="Rieske_2Fe-2S_sf"/>
</dbReference>
<evidence type="ECO:0000256" key="5">
    <source>
        <dbReference type="ARBA" id="ARBA00023014"/>
    </source>
</evidence>
<dbReference type="GO" id="GO:0051537">
    <property type="term" value="F:2 iron, 2 sulfur cluster binding"/>
    <property type="evidence" value="ECO:0007669"/>
    <property type="project" value="UniProtKB-KW"/>
</dbReference>
<protein>
    <submittedName>
        <fullName evidence="8">Rieske 2Fe-2S domain-containing protein</fullName>
    </submittedName>
</protein>
<evidence type="ECO:0000256" key="2">
    <source>
        <dbReference type="ARBA" id="ARBA00022723"/>
    </source>
</evidence>
<dbReference type="GO" id="GO:0008942">
    <property type="term" value="F:nitrite reductase [NAD(P)H] activity"/>
    <property type="evidence" value="ECO:0007669"/>
    <property type="project" value="InterPro"/>
</dbReference>
<dbReference type="InterPro" id="IPR012748">
    <property type="entry name" value="Rieske-like_NirD"/>
</dbReference>
<keyword evidence="5" id="KW-0411">Iron-sulfur</keyword>
<dbReference type="SUPFAM" id="SSF50022">
    <property type="entry name" value="ISP domain"/>
    <property type="match status" value="1"/>
</dbReference>
<organism evidence="8">
    <name type="scientific">Caldilineaceae bacterium SB0664_bin_27</name>
    <dbReference type="NCBI Taxonomy" id="2605260"/>
    <lineage>
        <taxon>Bacteria</taxon>
        <taxon>Bacillati</taxon>
        <taxon>Chloroflexota</taxon>
        <taxon>Caldilineae</taxon>
        <taxon>Caldilineales</taxon>
        <taxon>Caldilineaceae</taxon>
    </lineage>
</organism>